<evidence type="ECO:0000313" key="1">
    <source>
        <dbReference type="EMBL" id="KAL3653665.1"/>
    </source>
</evidence>
<dbReference type="EMBL" id="JAVIJP010000005">
    <property type="protein sequence ID" value="KAL3653665.1"/>
    <property type="molecule type" value="Genomic_DNA"/>
</dbReference>
<sequence length="281" mass="32541">MDCVLFHSEFDFSKACSCDHCRLKIARLMQFEKEIQAKKRRITKYLSETSDKEDLCLDIATCVNWTKCLLDLLLKNLKAVCKDSRVPLKLQKCSVSRLDTLDKEITQKLRDVKVIGPDQHDYSQYSTPTVLDTLRNGYYEFGKTKAKNKAFDIIKKIEKLENDHNMEKKIAEAQKSSIDPAVSKKYIEEQIEFVEDIPVDELLQEFNELIGNMRPRDYHIEFWQGAPSLATGGTDHNSNGLNETLDSLLVEVKSFDDQWRDDYANFFTPHDRSNPKRQATS</sequence>
<name>A0ABD3EKM4_9LAMI</name>
<keyword evidence="2" id="KW-1185">Reference proteome</keyword>
<gene>
    <name evidence="1" type="ORF">CASFOL_003346</name>
</gene>
<dbReference type="Proteomes" id="UP001632038">
    <property type="component" value="Unassembled WGS sequence"/>
</dbReference>
<dbReference type="AlphaFoldDB" id="A0ABD3EKM4"/>
<evidence type="ECO:0000313" key="2">
    <source>
        <dbReference type="Proteomes" id="UP001632038"/>
    </source>
</evidence>
<proteinExistence type="predicted"/>
<reference evidence="2" key="1">
    <citation type="journal article" date="2024" name="IScience">
        <title>Strigolactones Initiate the Formation of Haustorium-like Structures in Castilleja.</title>
        <authorList>
            <person name="Buerger M."/>
            <person name="Peterson D."/>
            <person name="Chory J."/>
        </authorList>
    </citation>
    <scope>NUCLEOTIDE SEQUENCE [LARGE SCALE GENOMIC DNA]</scope>
</reference>
<comment type="caution">
    <text evidence="1">The sequence shown here is derived from an EMBL/GenBank/DDBJ whole genome shotgun (WGS) entry which is preliminary data.</text>
</comment>
<protein>
    <submittedName>
        <fullName evidence="1">Uncharacterized protein</fullName>
    </submittedName>
</protein>
<accession>A0ABD3EKM4</accession>
<organism evidence="1 2">
    <name type="scientific">Castilleja foliolosa</name>
    <dbReference type="NCBI Taxonomy" id="1961234"/>
    <lineage>
        <taxon>Eukaryota</taxon>
        <taxon>Viridiplantae</taxon>
        <taxon>Streptophyta</taxon>
        <taxon>Embryophyta</taxon>
        <taxon>Tracheophyta</taxon>
        <taxon>Spermatophyta</taxon>
        <taxon>Magnoliopsida</taxon>
        <taxon>eudicotyledons</taxon>
        <taxon>Gunneridae</taxon>
        <taxon>Pentapetalae</taxon>
        <taxon>asterids</taxon>
        <taxon>lamiids</taxon>
        <taxon>Lamiales</taxon>
        <taxon>Orobanchaceae</taxon>
        <taxon>Pedicularideae</taxon>
        <taxon>Castillejinae</taxon>
        <taxon>Castilleja</taxon>
    </lineage>
</organism>